<organism evidence="1 2">
    <name type="scientific">Aromatoleum tolulyticum</name>
    <dbReference type="NCBI Taxonomy" id="34027"/>
    <lineage>
        <taxon>Bacteria</taxon>
        <taxon>Pseudomonadati</taxon>
        <taxon>Pseudomonadota</taxon>
        <taxon>Betaproteobacteria</taxon>
        <taxon>Rhodocyclales</taxon>
        <taxon>Rhodocyclaceae</taxon>
        <taxon>Aromatoleum</taxon>
    </lineage>
</organism>
<dbReference type="Proteomes" id="UP000186819">
    <property type="component" value="Unassembled WGS sequence"/>
</dbReference>
<protein>
    <submittedName>
        <fullName evidence="1">Uncharacterized protein</fullName>
    </submittedName>
</protein>
<reference evidence="2" key="1">
    <citation type="submission" date="2017-01" db="EMBL/GenBank/DDBJ databases">
        <authorList>
            <person name="Varghese N."/>
            <person name="Submissions S."/>
        </authorList>
    </citation>
    <scope>NUCLEOTIDE SEQUENCE [LARGE SCALE GENOMIC DNA]</scope>
    <source>
        <strain evidence="2">ATCC 51758</strain>
    </source>
</reference>
<evidence type="ECO:0000313" key="2">
    <source>
        <dbReference type="Proteomes" id="UP000186819"/>
    </source>
</evidence>
<dbReference type="STRING" id="34027.SAMN05421829_10252"/>
<dbReference type="EMBL" id="FTMD01000002">
    <property type="protein sequence ID" value="SIQ03879.1"/>
    <property type="molecule type" value="Genomic_DNA"/>
</dbReference>
<sequence length="79" mass="8155">MTALGNVMALVQELQEEKAFVSEEPLGPGGFVFPAACSCVCGSSLGDVLGCIRDMQGESLREFIATLPPVQGPRSAVAA</sequence>
<name>A0A1N6PI51_9RHOO</name>
<gene>
    <name evidence="1" type="ORF">SAMN05421829_10252</name>
</gene>
<accession>A0A1N6PI51</accession>
<dbReference type="AlphaFoldDB" id="A0A1N6PI51"/>
<keyword evidence="2" id="KW-1185">Reference proteome</keyword>
<proteinExistence type="predicted"/>
<evidence type="ECO:0000313" key="1">
    <source>
        <dbReference type="EMBL" id="SIQ03879.1"/>
    </source>
</evidence>
<dbReference type="OrthoDB" id="9181650at2"/>
<dbReference type="RefSeq" id="WP_139335884.1">
    <property type="nucleotide sequence ID" value="NZ_FTMD01000002.1"/>
</dbReference>